<keyword evidence="2 4" id="KW-0808">Transferase</keyword>
<evidence type="ECO:0000256" key="1">
    <source>
        <dbReference type="ARBA" id="ARBA00006284"/>
    </source>
</evidence>
<proteinExistence type="inferred from homology"/>
<gene>
    <name evidence="5" type="ORF">GCM10009710_03150</name>
</gene>
<evidence type="ECO:0000256" key="3">
    <source>
        <dbReference type="ARBA" id="ARBA00022777"/>
    </source>
</evidence>
<name>A0ABN2JG57_9ACTN</name>
<dbReference type="PANTHER" id="PTHR21599">
    <property type="entry name" value="GLYCERATE KINASE"/>
    <property type="match status" value="1"/>
</dbReference>
<dbReference type="GO" id="GO:0016301">
    <property type="term" value="F:kinase activity"/>
    <property type="evidence" value="ECO:0007669"/>
    <property type="project" value="UniProtKB-KW"/>
</dbReference>
<dbReference type="PANTHER" id="PTHR21599:SF0">
    <property type="entry name" value="GLYCERATE KINASE"/>
    <property type="match status" value="1"/>
</dbReference>
<dbReference type="Pfam" id="PF02595">
    <property type="entry name" value="Gly_kinase"/>
    <property type="match status" value="1"/>
</dbReference>
<dbReference type="Proteomes" id="UP001501057">
    <property type="component" value="Unassembled WGS sequence"/>
</dbReference>
<evidence type="ECO:0000313" key="6">
    <source>
        <dbReference type="Proteomes" id="UP001501057"/>
    </source>
</evidence>
<organism evidence="5 6">
    <name type="scientific">Aeromicrobium alkaliterrae</name>
    <dbReference type="NCBI Taxonomy" id="302168"/>
    <lineage>
        <taxon>Bacteria</taxon>
        <taxon>Bacillati</taxon>
        <taxon>Actinomycetota</taxon>
        <taxon>Actinomycetes</taxon>
        <taxon>Propionibacteriales</taxon>
        <taxon>Nocardioidaceae</taxon>
        <taxon>Aeromicrobium</taxon>
    </lineage>
</organism>
<dbReference type="NCBIfam" id="TIGR00045">
    <property type="entry name" value="glycerate kinase"/>
    <property type="match status" value="1"/>
</dbReference>
<dbReference type="InterPro" id="IPR018197">
    <property type="entry name" value="Glycerate_kinase_RE-like"/>
</dbReference>
<dbReference type="Gene3D" id="3.90.1510.10">
    <property type="entry name" value="Glycerate kinase, domain 2"/>
    <property type="match status" value="1"/>
</dbReference>
<reference evidence="5 6" key="1">
    <citation type="journal article" date="2019" name="Int. J. Syst. Evol. Microbiol.">
        <title>The Global Catalogue of Microorganisms (GCM) 10K type strain sequencing project: providing services to taxonomists for standard genome sequencing and annotation.</title>
        <authorList>
            <consortium name="The Broad Institute Genomics Platform"/>
            <consortium name="The Broad Institute Genome Sequencing Center for Infectious Disease"/>
            <person name="Wu L."/>
            <person name="Ma J."/>
        </authorList>
    </citation>
    <scope>NUCLEOTIDE SEQUENCE [LARGE SCALE GENOMIC DNA]</scope>
    <source>
        <strain evidence="5 6">JCM 13518</strain>
    </source>
</reference>
<dbReference type="InterPro" id="IPR036129">
    <property type="entry name" value="Glycerate_kinase_sf"/>
</dbReference>
<comment type="caution">
    <text evidence="5">The sequence shown here is derived from an EMBL/GenBank/DDBJ whole genome shotgun (WGS) entry which is preliminary data.</text>
</comment>
<keyword evidence="6" id="KW-1185">Reference proteome</keyword>
<dbReference type="EMBL" id="BAAAME010000002">
    <property type="protein sequence ID" value="GAA1725775.1"/>
    <property type="molecule type" value="Genomic_DNA"/>
</dbReference>
<dbReference type="Gene3D" id="3.40.50.10350">
    <property type="entry name" value="Glycerate kinase, domain 1"/>
    <property type="match status" value="1"/>
</dbReference>
<evidence type="ECO:0000313" key="5">
    <source>
        <dbReference type="EMBL" id="GAA1725775.1"/>
    </source>
</evidence>
<evidence type="ECO:0000256" key="2">
    <source>
        <dbReference type="ARBA" id="ARBA00022679"/>
    </source>
</evidence>
<comment type="similarity">
    <text evidence="1 4">Belongs to the glycerate kinase type-1 family.</text>
</comment>
<dbReference type="PIRSF" id="PIRSF006078">
    <property type="entry name" value="GlxK"/>
    <property type="match status" value="1"/>
</dbReference>
<dbReference type="InterPro" id="IPR018193">
    <property type="entry name" value="Glyc_kinase_flavodox-like_fold"/>
</dbReference>
<keyword evidence="3 4" id="KW-0418">Kinase</keyword>
<protein>
    <submittedName>
        <fullName evidence="5">Glycerate kinase</fullName>
    </submittedName>
</protein>
<sequence length="404" mass="40723">MGVWPYLDCDLRLYAVEVLRIVAIPDSFKGSLRAADVAASLASGARAGAAQVGVPVDVAALPFADGGEGALDAIVDAWGVVVREVATTDALDRPVVARLGVSPDGRTAVVEAADANGLPQVSDVPLEPLRASTRGLAPLVLAACDAGVEEIVLFIGGSATTDGGAGLLVGLGADLLDADGHAVAAGGGGLLRLDRLDLSGLDPRVRGLRWRIACDVTNPLTGPRGAAAVFGPQKGADPDQVRELDAGLARLARVLAHETVVDHDDRPGAGAAGGLAAPLVALFGAELEPGWEVVADAVGARELLANADLVLTGEGRLDTQSLAGKVVSGVRAMTPASVPVVALCGEVAVDDATLSAAGITLALSIARGPETLDELTAGAAERLADLALGVTRFYLTVTVEKDIL</sequence>
<accession>A0ABN2JG57</accession>
<evidence type="ECO:0000256" key="4">
    <source>
        <dbReference type="PIRNR" id="PIRNR006078"/>
    </source>
</evidence>
<dbReference type="InterPro" id="IPR004381">
    <property type="entry name" value="Glycerate_kinase"/>
</dbReference>
<dbReference type="SUPFAM" id="SSF110738">
    <property type="entry name" value="Glycerate kinase I"/>
    <property type="match status" value="1"/>
</dbReference>